<evidence type="ECO:0000256" key="3">
    <source>
        <dbReference type="ARBA" id="ARBA00022679"/>
    </source>
</evidence>
<organism evidence="7 8">
    <name type="scientific">Escherichia coli</name>
    <dbReference type="NCBI Taxonomy" id="562"/>
    <lineage>
        <taxon>Bacteria</taxon>
        <taxon>Pseudomonadati</taxon>
        <taxon>Pseudomonadota</taxon>
        <taxon>Gammaproteobacteria</taxon>
        <taxon>Enterobacterales</taxon>
        <taxon>Enterobacteriaceae</taxon>
        <taxon>Escherichia</taxon>
    </lineage>
</organism>
<proteinExistence type="inferred from homology"/>
<evidence type="ECO:0000313" key="6">
    <source>
        <dbReference type="EMBL" id="QPR04712.1"/>
    </source>
</evidence>
<dbReference type="EMBL" id="CP065611">
    <property type="protein sequence ID" value="QPR04712.1"/>
    <property type="molecule type" value="Genomic_DNA"/>
</dbReference>
<feature type="domain" description="DNA methylase N-4/N-6" evidence="5">
    <location>
        <begin position="29"/>
        <end position="340"/>
    </location>
</feature>
<evidence type="ECO:0000256" key="2">
    <source>
        <dbReference type="ARBA" id="ARBA00022603"/>
    </source>
</evidence>
<keyword evidence="2 7" id="KW-0489">Methyltransferase</keyword>
<dbReference type="AlphaFoldDB" id="A0A376FQM0"/>
<sequence>MTNTVKISSCELINADCLEFIQTLPENSVDLIVTDPPYFKVKPEGWDNQWKGDEDYLKWLDQCLAQFWRVLKPAGSLYLFCGHRLASDIEIMMRERFNVLNHIIWAKPSGRWNGCNKESLRAYFPATERILFAEHYQGPYRPKDDGYEAKGRALKQHVMAPLISYFRDARAALGITAKQIADVSGKKNMVSHWFSASQWQLPNEDDYRKLQVLFARVAEEKHQRGELEKPHHQLVSTYSELNRQYASLLEEYKSLRRYFSVSAAVPYTDVWTHKPVQYYPGKHPCEKPADMLRQMITASSRPGDLVADFFMGSGSTVKAAMALGRRAIGVELEAERFEQTARDVQNSIRKRE</sequence>
<dbReference type="SUPFAM" id="SSF53335">
    <property type="entry name" value="S-adenosyl-L-methionine-dependent methyltransferases"/>
    <property type="match status" value="1"/>
</dbReference>
<dbReference type="GO" id="GO:0008170">
    <property type="term" value="F:N-methyltransferase activity"/>
    <property type="evidence" value="ECO:0007669"/>
    <property type="project" value="InterPro"/>
</dbReference>
<name>A0A376FQM0_ECOLX</name>
<dbReference type="CDD" id="cd02440">
    <property type="entry name" value="AdoMet_MTases"/>
    <property type="match status" value="1"/>
</dbReference>
<dbReference type="InterPro" id="IPR029063">
    <property type="entry name" value="SAM-dependent_MTases_sf"/>
</dbReference>
<dbReference type="Proteomes" id="UP000594864">
    <property type="component" value="Chromosome"/>
</dbReference>
<dbReference type="PANTHER" id="PTHR13370:SF3">
    <property type="entry name" value="TRNA (GUANINE(10)-N2)-METHYLTRANSFERASE HOMOLOG"/>
    <property type="match status" value="1"/>
</dbReference>
<accession>A0A376FQM0</accession>
<dbReference type="EMBL" id="UFYN01000002">
    <property type="protein sequence ID" value="STD33977.1"/>
    <property type="molecule type" value="Genomic_DNA"/>
</dbReference>
<evidence type="ECO:0000313" key="8">
    <source>
        <dbReference type="Proteomes" id="UP000254219"/>
    </source>
</evidence>
<dbReference type="PRINTS" id="PR00508">
    <property type="entry name" value="S21N4MTFRASE"/>
</dbReference>
<dbReference type="Pfam" id="PF01555">
    <property type="entry name" value="N6_N4_Mtase"/>
    <property type="match status" value="1"/>
</dbReference>
<dbReference type="InterPro" id="IPR002941">
    <property type="entry name" value="DNA_methylase_N4/N6"/>
</dbReference>
<keyword evidence="3 7" id="KW-0808">Transferase</keyword>
<dbReference type="REBASE" id="434042">
    <property type="entry name" value="M.Eco11181ORF96P"/>
</dbReference>
<evidence type="ECO:0000256" key="1">
    <source>
        <dbReference type="ARBA" id="ARBA00006594"/>
    </source>
</evidence>
<dbReference type="Gene3D" id="3.40.50.150">
    <property type="entry name" value="Vaccinia Virus protein VP39"/>
    <property type="match status" value="2"/>
</dbReference>
<dbReference type="GO" id="GO:0003677">
    <property type="term" value="F:DNA binding"/>
    <property type="evidence" value="ECO:0007669"/>
    <property type="project" value="InterPro"/>
</dbReference>
<evidence type="ECO:0000313" key="7">
    <source>
        <dbReference type="EMBL" id="STD33977.1"/>
    </source>
</evidence>
<protein>
    <recommendedName>
        <fullName evidence="4">Methyltransferase</fullName>
        <ecNumber evidence="4">2.1.1.-</ecNumber>
    </recommendedName>
</protein>
<evidence type="ECO:0000313" key="9">
    <source>
        <dbReference type="Proteomes" id="UP000594864"/>
    </source>
</evidence>
<gene>
    <name evidence="7" type="primary">dpnA</name>
    <name evidence="6" type="ORF">I6H02_24860</name>
    <name evidence="7" type="ORF">NCTC11181_00096</name>
</gene>
<dbReference type="Proteomes" id="UP000254219">
    <property type="component" value="Unassembled WGS sequence"/>
</dbReference>
<dbReference type="InterPro" id="IPR001091">
    <property type="entry name" value="RM_Methyltransferase"/>
</dbReference>
<dbReference type="GO" id="GO:0032259">
    <property type="term" value="P:methylation"/>
    <property type="evidence" value="ECO:0007669"/>
    <property type="project" value="UniProtKB-KW"/>
</dbReference>
<dbReference type="InterPro" id="IPR002052">
    <property type="entry name" value="DNA_methylase_N6_adenine_CS"/>
</dbReference>
<evidence type="ECO:0000259" key="5">
    <source>
        <dbReference type="Pfam" id="PF01555"/>
    </source>
</evidence>
<comment type="similarity">
    <text evidence="1 4">Belongs to the N(4)/N(6)-methyltransferase family.</text>
</comment>
<dbReference type="PANTHER" id="PTHR13370">
    <property type="entry name" value="RNA METHYLASE-RELATED"/>
    <property type="match status" value="1"/>
</dbReference>
<evidence type="ECO:0000256" key="4">
    <source>
        <dbReference type="RuleBase" id="RU362026"/>
    </source>
</evidence>
<dbReference type="GO" id="GO:0005737">
    <property type="term" value="C:cytoplasm"/>
    <property type="evidence" value="ECO:0007669"/>
    <property type="project" value="TreeGrafter"/>
</dbReference>
<reference evidence="7 8" key="1">
    <citation type="submission" date="2018-06" db="EMBL/GenBank/DDBJ databases">
        <authorList>
            <consortium name="Pathogen Informatics"/>
            <person name="Doyle S."/>
        </authorList>
    </citation>
    <scope>NUCLEOTIDE SEQUENCE [LARGE SCALE GENOMIC DNA]</scope>
    <source>
        <strain evidence="7 8">NCTC11181</strain>
    </source>
</reference>
<dbReference type="REBASE" id="464472">
    <property type="entry name" value="M.EcoS945ORF24860P"/>
</dbReference>
<dbReference type="PROSITE" id="PS00092">
    <property type="entry name" value="N6_MTASE"/>
    <property type="match status" value="1"/>
</dbReference>
<dbReference type="EC" id="2.1.1.-" evidence="4"/>
<reference evidence="6 9" key="2">
    <citation type="submission" date="2020-12" db="EMBL/GenBank/DDBJ databases">
        <title>FDA dAtabase for Regulatory Grade micrObial Sequences (FDA-ARGOS): Supporting development and validation of Infectious Disease Dx tests.</title>
        <authorList>
            <person name="Sproer C."/>
            <person name="Gronow S."/>
            <person name="Severitt S."/>
            <person name="Schroder I."/>
            <person name="Tallon L."/>
            <person name="Sadzewicz L."/>
            <person name="Zhao X."/>
            <person name="Boylan J."/>
            <person name="Ott S."/>
            <person name="Bowen H."/>
            <person name="Vavikolanu K."/>
            <person name="Mehta A."/>
            <person name="Aluvathingal J."/>
            <person name="Nadendla S."/>
            <person name="Lowell S."/>
            <person name="Myers T."/>
            <person name="Yan Y."/>
            <person name="Sichtig H."/>
        </authorList>
    </citation>
    <scope>NUCLEOTIDE SEQUENCE [LARGE SCALE GENOMIC DNA]</scope>
    <source>
        <strain evidence="6 9">FDAARGOS_945</strain>
    </source>
</reference>